<evidence type="ECO:0000313" key="3">
    <source>
        <dbReference type="Proteomes" id="UP000184532"/>
    </source>
</evidence>
<proteinExistence type="predicted"/>
<dbReference type="OrthoDB" id="1444916at2"/>
<dbReference type="Proteomes" id="UP000184532">
    <property type="component" value="Unassembled WGS sequence"/>
</dbReference>
<accession>A0A1M5IHJ3</accession>
<feature type="chain" id="PRO_5012229011" evidence="1">
    <location>
        <begin position="23"/>
        <end position="148"/>
    </location>
</feature>
<dbReference type="AlphaFoldDB" id="A0A1M5IHJ3"/>
<protein>
    <submittedName>
        <fullName evidence="2">Uncharacterized protein</fullName>
    </submittedName>
</protein>
<dbReference type="RefSeq" id="WP_131819038.1">
    <property type="nucleotide sequence ID" value="NZ_FQWL01000001.1"/>
</dbReference>
<keyword evidence="1" id="KW-0732">Signal</keyword>
<keyword evidence="3" id="KW-1185">Reference proteome</keyword>
<sequence length="148" mass="16538">MFPRTKIWTIALLVLTSMTSHAQKGAGEQQGVASSDQFPELIEINGVVSAIRTGPCEFTNGKSNSGTHLMVSSKDVIYNVHLGPTSQVKNFVAESENRTIQIVVFRTNKLPADHYIAQKILFEGNELVLRDGYLKPFWADRNCRSVWK</sequence>
<name>A0A1M5IHJ3_9FLAO</name>
<evidence type="ECO:0000256" key="1">
    <source>
        <dbReference type="SAM" id="SignalP"/>
    </source>
</evidence>
<evidence type="ECO:0000313" key="2">
    <source>
        <dbReference type="EMBL" id="SHG27844.1"/>
    </source>
</evidence>
<gene>
    <name evidence="2" type="ORF">SAMN04488116_0717</name>
</gene>
<feature type="signal peptide" evidence="1">
    <location>
        <begin position="1"/>
        <end position="22"/>
    </location>
</feature>
<dbReference type="EMBL" id="FQWL01000001">
    <property type="protein sequence ID" value="SHG27844.1"/>
    <property type="molecule type" value="Genomic_DNA"/>
</dbReference>
<reference evidence="3" key="1">
    <citation type="submission" date="2016-11" db="EMBL/GenBank/DDBJ databases">
        <authorList>
            <person name="Varghese N."/>
            <person name="Submissions S."/>
        </authorList>
    </citation>
    <scope>NUCLEOTIDE SEQUENCE [LARGE SCALE GENOMIC DNA]</scope>
    <source>
        <strain evidence="3">DSM 22638</strain>
    </source>
</reference>
<organism evidence="2 3">
    <name type="scientific">Flagellimonas flava</name>
    <dbReference type="NCBI Taxonomy" id="570519"/>
    <lineage>
        <taxon>Bacteria</taxon>
        <taxon>Pseudomonadati</taxon>
        <taxon>Bacteroidota</taxon>
        <taxon>Flavobacteriia</taxon>
        <taxon>Flavobacteriales</taxon>
        <taxon>Flavobacteriaceae</taxon>
        <taxon>Flagellimonas</taxon>
    </lineage>
</organism>